<dbReference type="Proteomes" id="UP000028045">
    <property type="component" value="Unassembled WGS sequence"/>
</dbReference>
<evidence type="ECO:0000256" key="3">
    <source>
        <dbReference type="ARBA" id="ARBA00022827"/>
    </source>
</evidence>
<dbReference type="InterPro" id="IPR050416">
    <property type="entry name" value="FAD-linked_Oxidoreductase"/>
</dbReference>
<proteinExistence type="inferred from homology"/>
<keyword evidence="2" id="KW-0285">Flavoprotein</keyword>
<dbReference type="AlphaFoldDB" id="A0A084BAH1"/>
<gene>
    <name evidence="7" type="ORF">S7711_07153</name>
</gene>
<evidence type="ECO:0000256" key="1">
    <source>
        <dbReference type="ARBA" id="ARBA00005466"/>
    </source>
</evidence>
<dbReference type="Gene3D" id="3.30.465.10">
    <property type="match status" value="1"/>
</dbReference>
<evidence type="ECO:0000256" key="4">
    <source>
        <dbReference type="ARBA" id="ARBA00023002"/>
    </source>
</evidence>
<dbReference type="PANTHER" id="PTHR42973:SF53">
    <property type="entry name" value="FAD-BINDING PCMH-TYPE DOMAIN-CONTAINING PROTEIN-RELATED"/>
    <property type="match status" value="1"/>
</dbReference>
<dbReference type="GO" id="GO:0016491">
    <property type="term" value="F:oxidoreductase activity"/>
    <property type="evidence" value="ECO:0007669"/>
    <property type="project" value="UniProtKB-KW"/>
</dbReference>
<dbReference type="SUPFAM" id="SSF56176">
    <property type="entry name" value="FAD-binding/transporter-associated domain-like"/>
    <property type="match status" value="1"/>
</dbReference>
<dbReference type="InterPro" id="IPR016169">
    <property type="entry name" value="FAD-bd_PCMH_sub2"/>
</dbReference>
<dbReference type="InterPro" id="IPR006094">
    <property type="entry name" value="Oxid_FAD_bind_N"/>
</dbReference>
<evidence type="ECO:0000313" key="8">
    <source>
        <dbReference type="Proteomes" id="UP000028045"/>
    </source>
</evidence>
<evidence type="ECO:0000256" key="2">
    <source>
        <dbReference type="ARBA" id="ARBA00022630"/>
    </source>
</evidence>
<keyword evidence="5" id="KW-0732">Signal</keyword>
<accession>A0A084BAH1</accession>
<dbReference type="Pfam" id="PF01565">
    <property type="entry name" value="FAD_binding_4"/>
    <property type="match status" value="1"/>
</dbReference>
<feature type="chain" id="PRO_5001771854" description="FAD-binding PCMH-type domain-containing protein" evidence="5">
    <location>
        <begin position="20"/>
        <end position="531"/>
    </location>
</feature>
<dbReference type="PANTHER" id="PTHR42973">
    <property type="entry name" value="BINDING OXIDOREDUCTASE, PUTATIVE (AFU_ORTHOLOGUE AFUA_1G17690)-RELATED"/>
    <property type="match status" value="1"/>
</dbReference>
<keyword evidence="4" id="KW-0560">Oxidoreductase</keyword>
<dbReference type="GO" id="GO:0071949">
    <property type="term" value="F:FAD binding"/>
    <property type="evidence" value="ECO:0007669"/>
    <property type="project" value="InterPro"/>
</dbReference>
<name>A0A084BAH1_STACB</name>
<reference evidence="7 8" key="1">
    <citation type="journal article" date="2014" name="BMC Genomics">
        <title>Comparative genome sequencing reveals chemotype-specific gene clusters in the toxigenic black mold Stachybotrys.</title>
        <authorList>
            <person name="Semeiks J."/>
            <person name="Borek D."/>
            <person name="Otwinowski Z."/>
            <person name="Grishin N.V."/>
        </authorList>
    </citation>
    <scope>NUCLEOTIDE SEQUENCE [LARGE SCALE GENOMIC DNA]</scope>
    <source>
        <strain evidence="8">CBS 109288 / IBT 7711</strain>
    </source>
</reference>
<keyword evidence="8" id="KW-1185">Reference proteome</keyword>
<comment type="similarity">
    <text evidence="1">Belongs to the oxygen-dependent FAD-linked oxidoreductase family.</text>
</comment>
<protein>
    <recommendedName>
        <fullName evidence="6">FAD-binding PCMH-type domain-containing protein</fullName>
    </recommendedName>
</protein>
<feature type="domain" description="FAD-binding PCMH-type" evidence="6">
    <location>
        <begin position="85"/>
        <end position="255"/>
    </location>
</feature>
<dbReference type="EMBL" id="KL647507">
    <property type="protein sequence ID" value="KEY74550.1"/>
    <property type="molecule type" value="Genomic_DNA"/>
</dbReference>
<sequence>MHIPPFFALILVFKVGVVAQSLDDFLASIGIEADAITSEAKRGRGTPLACQVLSVASEHDPMRITTPADGDVYTQQAQAHWSATAYKSPACIFSPEDVDGLALAIRVAKFTESRFAVRSGGHSPLAGWANINDHLLISMSNFRDLSYDETTQTLRTGIGNRWADVYESLVPHGRVVVGGRLGDVGLGLVTGGGLSHLSNAHGWASQNIISYEILLSNLSHVVASASENPELYFSIKAGSSNFGIVTHVTQRTFEAGPVWGGTMIISGNYTTQFMAAIAEYQEIGQLDTKSAILPYIGINNHTIIQTFVYFDAVEYPDAFRPFYDIPVLVDQTQVYTSFYEFANLEIAFAVPRWTFAATTMELNAEAYMGLVGVFQQFTTRMQAIEGGTLAPMAQPISRSMIEESVNLGEDPMNVEPTPQLCKCCCCASFRNQPLISKYCFVGIGINTGWSLERDDKAAYGITQDCLEAVERYTKSLGVYLPFVFLNDAFHTQRPFQSYGQSSLSRLRAASIEYDSEQVFQNLVPGGFKLWK</sequence>
<evidence type="ECO:0000313" key="7">
    <source>
        <dbReference type="EMBL" id="KEY74550.1"/>
    </source>
</evidence>
<evidence type="ECO:0000259" key="6">
    <source>
        <dbReference type="PROSITE" id="PS51387"/>
    </source>
</evidence>
<organism evidence="7 8">
    <name type="scientific">Stachybotrys chartarum (strain CBS 109288 / IBT 7711)</name>
    <name type="common">Toxic black mold</name>
    <name type="synonym">Stilbospora chartarum</name>
    <dbReference type="NCBI Taxonomy" id="1280523"/>
    <lineage>
        <taxon>Eukaryota</taxon>
        <taxon>Fungi</taxon>
        <taxon>Dikarya</taxon>
        <taxon>Ascomycota</taxon>
        <taxon>Pezizomycotina</taxon>
        <taxon>Sordariomycetes</taxon>
        <taxon>Hypocreomycetidae</taxon>
        <taxon>Hypocreales</taxon>
        <taxon>Stachybotryaceae</taxon>
        <taxon>Stachybotrys</taxon>
    </lineage>
</organism>
<dbReference type="InterPro" id="IPR036318">
    <property type="entry name" value="FAD-bd_PCMH-like_sf"/>
</dbReference>
<dbReference type="HOGENOM" id="CLU_018354_1_0_1"/>
<dbReference type="PROSITE" id="PS51387">
    <property type="entry name" value="FAD_PCMH"/>
    <property type="match status" value="1"/>
</dbReference>
<feature type="signal peptide" evidence="5">
    <location>
        <begin position="1"/>
        <end position="19"/>
    </location>
</feature>
<dbReference type="OrthoDB" id="2151789at2759"/>
<dbReference type="InterPro" id="IPR016166">
    <property type="entry name" value="FAD-bd_PCMH"/>
</dbReference>
<keyword evidence="3" id="KW-0274">FAD</keyword>
<evidence type="ECO:0000256" key="5">
    <source>
        <dbReference type="SAM" id="SignalP"/>
    </source>
</evidence>